<gene>
    <name evidence="2" type="ORF">N4J17_15410</name>
</gene>
<dbReference type="RefSeq" id="WP_198324312.1">
    <property type="nucleotide sequence ID" value="NZ_CP104311.1"/>
</dbReference>
<keyword evidence="1" id="KW-0472">Membrane</keyword>
<accession>A0ABZ2F3X4</accession>
<feature type="transmembrane region" description="Helical" evidence="1">
    <location>
        <begin position="291"/>
        <end position="318"/>
    </location>
</feature>
<name>A0ABZ2F3X4_METCP</name>
<proteinExistence type="predicted"/>
<protein>
    <submittedName>
        <fullName evidence="2">DUF454 family protein</fullName>
    </submittedName>
</protein>
<dbReference type="EMBL" id="CP104311">
    <property type="protein sequence ID" value="WWF01836.1"/>
    <property type="molecule type" value="Genomic_DNA"/>
</dbReference>
<dbReference type="Pfam" id="PF04304">
    <property type="entry name" value="DUF454"/>
    <property type="match status" value="1"/>
</dbReference>
<keyword evidence="1" id="KW-0812">Transmembrane</keyword>
<evidence type="ECO:0000256" key="1">
    <source>
        <dbReference type="SAM" id="Phobius"/>
    </source>
</evidence>
<dbReference type="CDD" id="cd00371">
    <property type="entry name" value="HMA"/>
    <property type="match status" value="1"/>
</dbReference>
<sequence>MNVVKLRPGKPLEFFVHLDRQSGRLRIDAPRIFNQQRRGCARTLIEKATSLSGVRSASIDLVASACVLEFDPGSDLQRLSEAFAAELCITLASDSRDSRAKSTWDVLAAFPGKPSAMLWEARLQTPDRLDLRIEAASSKPIVLLGIADRLDQVDGIQSCRIGFVPQRLMIDLSRSELSPLDIIHAAHRQWSDMDTITAAVPPRPVPRFLQIPYLFSAGVSFLLTLAALIIPGLPTVPFLVATSFFLARSSPRLYLRLQGFPLFGPVLREWERFHSLGTESKDKLLKLSLGVLALSVVLYPLDPIALGLAFLLGFITVFRIRSLPSRPGVPADEDQPAFGQPAVQEP</sequence>
<feature type="transmembrane region" description="Helical" evidence="1">
    <location>
        <begin position="213"/>
        <end position="246"/>
    </location>
</feature>
<keyword evidence="1" id="KW-1133">Transmembrane helix</keyword>
<evidence type="ECO:0000313" key="2">
    <source>
        <dbReference type="EMBL" id="WWF01836.1"/>
    </source>
</evidence>
<dbReference type="InterPro" id="IPR007401">
    <property type="entry name" value="DUF454"/>
</dbReference>
<keyword evidence="3" id="KW-1185">Reference proteome</keyword>
<dbReference type="PANTHER" id="PTHR35813:SF1">
    <property type="entry name" value="INNER MEMBRANE PROTEIN YBAN"/>
    <property type="match status" value="1"/>
</dbReference>
<dbReference type="PANTHER" id="PTHR35813">
    <property type="entry name" value="INNER MEMBRANE PROTEIN YBAN"/>
    <property type="match status" value="1"/>
</dbReference>
<evidence type="ECO:0000313" key="3">
    <source>
        <dbReference type="Proteomes" id="UP001359308"/>
    </source>
</evidence>
<dbReference type="InterPro" id="IPR006121">
    <property type="entry name" value="HMA_dom"/>
</dbReference>
<organism evidence="2 3">
    <name type="scientific">Methylococcus capsulatus</name>
    <dbReference type="NCBI Taxonomy" id="414"/>
    <lineage>
        <taxon>Bacteria</taxon>
        <taxon>Pseudomonadati</taxon>
        <taxon>Pseudomonadota</taxon>
        <taxon>Gammaproteobacteria</taxon>
        <taxon>Methylococcales</taxon>
        <taxon>Methylococcaceae</taxon>
        <taxon>Methylococcus</taxon>
    </lineage>
</organism>
<dbReference type="Proteomes" id="UP001359308">
    <property type="component" value="Chromosome"/>
</dbReference>
<reference evidence="2 3" key="1">
    <citation type="submission" date="2022-09" db="EMBL/GenBank/DDBJ databases">
        <authorList>
            <person name="Giprobiosintez L."/>
        </authorList>
    </citation>
    <scope>NUCLEOTIDE SEQUENCE [LARGE SCALE GENOMIC DNA]</scope>
    <source>
        <strain evidence="3">VKPM-B-12549 (GBS-15)</strain>
    </source>
</reference>